<dbReference type="Proteomes" id="UP000765507">
    <property type="component" value="Unassembled WGS sequence"/>
</dbReference>
<organism evidence="1 2">
    <name type="scientific">Chelydra serpentina</name>
    <name type="common">Snapping turtle</name>
    <name type="synonym">Testudo serpentina</name>
    <dbReference type="NCBI Taxonomy" id="8475"/>
    <lineage>
        <taxon>Eukaryota</taxon>
        <taxon>Metazoa</taxon>
        <taxon>Chordata</taxon>
        <taxon>Craniata</taxon>
        <taxon>Vertebrata</taxon>
        <taxon>Euteleostomi</taxon>
        <taxon>Archelosauria</taxon>
        <taxon>Testudinata</taxon>
        <taxon>Testudines</taxon>
        <taxon>Cryptodira</taxon>
        <taxon>Durocryptodira</taxon>
        <taxon>Americhelydia</taxon>
        <taxon>Chelydroidea</taxon>
        <taxon>Chelydridae</taxon>
        <taxon>Chelydra</taxon>
    </lineage>
</organism>
<evidence type="ECO:0000313" key="2">
    <source>
        <dbReference type="Proteomes" id="UP000765507"/>
    </source>
</evidence>
<dbReference type="AlphaFoldDB" id="A0A8T1TAG8"/>
<name>A0A8T1TAG8_CHESE</name>
<reference evidence="1 2" key="1">
    <citation type="journal article" date="2020" name="G3 (Bethesda)">
        <title>Draft Genome of the Common Snapping Turtle, Chelydra serpentina, a Model for Phenotypic Plasticity in Reptiles.</title>
        <authorList>
            <person name="Das D."/>
            <person name="Singh S.K."/>
            <person name="Bierstedt J."/>
            <person name="Erickson A."/>
            <person name="Galli G.L.J."/>
            <person name="Crossley D.A. 2nd"/>
            <person name="Rhen T."/>
        </authorList>
    </citation>
    <scope>NUCLEOTIDE SEQUENCE [LARGE SCALE GENOMIC DNA]</scope>
    <source>
        <strain evidence="1">KW</strain>
    </source>
</reference>
<gene>
    <name evidence="1" type="ORF">G0U57_006960</name>
</gene>
<dbReference type="EMBL" id="JAHGAV010000019">
    <property type="protein sequence ID" value="KAG6938059.1"/>
    <property type="molecule type" value="Genomic_DNA"/>
</dbReference>
<comment type="caution">
    <text evidence="1">The sequence shown here is derived from an EMBL/GenBank/DDBJ whole genome shotgun (WGS) entry which is preliminary data.</text>
</comment>
<keyword evidence="2" id="KW-1185">Reference proteome</keyword>
<accession>A0A8T1TAG8</accession>
<proteinExistence type="predicted"/>
<evidence type="ECO:0000313" key="1">
    <source>
        <dbReference type="EMBL" id="KAG6938059.1"/>
    </source>
</evidence>
<protein>
    <submittedName>
        <fullName evidence="1">Uncharacterized protein</fullName>
    </submittedName>
</protein>
<sequence length="66" mass="7600">MPRSDEHSLCVKCLGETHVPAKCLHCTNLKTRACRDRDLRLKMLLMEKALQPPMEKGRKPAESRQL</sequence>